<dbReference type="PANTHER" id="PTHR13748">
    <property type="entry name" value="COBW-RELATED"/>
    <property type="match status" value="1"/>
</dbReference>
<dbReference type="Proteomes" id="UP000285343">
    <property type="component" value="Unassembled WGS sequence"/>
</dbReference>
<dbReference type="InterPro" id="IPR027417">
    <property type="entry name" value="P-loop_NTPase"/>
</dbReference>
<dbReference type="AlphaFoldDB" id="A0A412XJV2"/>
<evidence type="ECO:0000256" key="2">
    <source>
        <dbReference type="ARBA" id="ARBA00022801"/>
    </source>
</evidence>
<dbReference type="Gene3D" id="3.30.1220.10">
    <property type="entry name" value="CobW-like, C-terminal domain"/>
    <property type="match status" value="1"/>
</dbReference>
<dbReference type="Pfam" id="PF02492">
    <property type="entry name" value="cobW"/>
    <property type="match status" value="1"/>
</dbReference>
<comment type="catalytic activity">
    <reaction evidence="6">
        <text>GTP + H2O = GDP + phosphate + H(+)</text>
        <dbReference type="Rhea" id="RHEA:19669"/>
        <dbReference type="ChEBI" id="CHEBI:15377"/>
        <dbReference type="ChEBI" id="CHEBI:15378"/>
        <dbReference type="ChEBI" id="CHEBI:37565"/>
        <dbReference type="ChEBI" id="CHEBI:43474"/>
        <dbReference type="ChEBI" id="CHEBI:58189"/>
    </reaction>
    <physiologicalReaction direction="left-to-right" evidence="6">
        <dbReference type="Rhea" id="RHEA:19670"/>
    </physiologicalReaction>
</comment>
<evidence type="ECO:0000313" key="8">
    <source>
        <dbReference type="EMBL" id="RGV44502.1"/>
    </source>
</evidence>
<reference evidence="8 9" key="1">
    <citation type="submission" date="2018-08" db="EMBL/GenBank/DDBJ databases">
        <title>A genome reference for cultivated species of the human gut microbiota.</title>
        <authorList>
            <person name="Zou Y."/>
            <person name="Xue W."/>
            <person name="Luo G."/>
        </authorList>
    </citation>
    <scope>NUCLEOTIDE SEQUENCE [LARGE SCALE GENOMIC DNA]</scope>
    <source>
        <strain evidence="8 9">AF14-42</strain>
    </source>
</reference>
<comment type="function">
    <text evidence="5">Zinc chaperone that directly transfers zinc cofactor to target proteins, thereby activating them. Zinc is transferred from the CXCC motif in the GTPase domain to the zinc binding site in target proteins in a process requiring GTP hydrolysis.</text>
</comment>
<feature type="domain" description="CobW C-terminal" evidence="7">
    <location>
        <begin position="222"/>
        <end position="312"/>
    </location>
</feature>
<gene>
    <name evidence="8" type="ORF">DWW14_04715</name>
</gene>
<dbReference type="InterPro" id="IPR051316">
    <property type="entry name" value="Zinc-reg_GTPase_activator"/>
</dbReference>
<evidence type="ECO:0000313" key="9">
    <source>
        <dbReference type="Proteomes" id="UP000285343"/>
    </source>
</evidence>
<sequence>MADMNLNKIRVNIISGFLGAGKTTLIQTLIEHGIYSDSKLMVLENEFGRVDIDSGLLERLDVELDSIVSSCICCSGAVTLQDKLSDIAVRVAPRYLLLEPTGVARLSDVKRIFCSARVKEHYRLYQIITVVDAVNYADWLKVSKGLFEDQVRFSDILFISKSACCEQKELERLCSLLEKIHPHCPVFINESSLFDYLKKDVMNEASNGMPFITVFNQIPNDFETCSFEGKGVLDLFKFEQLLGRLNTGIYGDIYRLKGIFPCGGGKWHSIEYVSHDYQITDLEFVDDIPMKLCIIGKDLTMNALEESLRNCIV</sequence>
<dbReference type="GO" id="GO:0005737">
    <property type="term" value="C:cytoplasm"/>
    <property type="evidence" value="ECO:0007669"/>
    <property type="project" value="TreeGrafter"/>
</dbReference>
<dbReference type="SUPFAM" id="SSF90002">
    <property type="entry name" value="Hypothetical protein YjiA, C-terminal domain"/>
    <property type="match status" value="1"/>
</dbReference>
<evidence type="ECO:0000256" key="4">
    <source>
        <dbReference type="ARBA" id="ARBA00034320"/>
    </source>
</evidence>
<dbReference type="SUPFAM" id="SSF52540">
    <property type="entry name" value="P-loop containing nucleoside triphosphate hydrolases"/>
    <property type="match status" value="1"/>
</dbReference>
<name>A0A412XJV2_BACUN</name>
<evidence type="ECO:0000256" key="6">
    <source>
        <dbReference type="ARBA" id="ARBA00049117"/>
    </source>
</evidence>
<comment type="caution">
    <text evidence="8">The sequence shown here is derived from an EMBL/GenBank/DDBJ whole genome shotgun (WGS) entry which is preliminary data.</text>
</comment>
<evidence type="ECO:0000256" key="3">
    <source>
        <dbReference type="ARBA" id="ARBA00023186"/>
    </source>
</evidence>
<dbReference type="EMBL" id="QRZC01000004">
    <property type="protein sequence ID" value="RGV44502.1"/>
    <property type="molecule type" value="Genomic_DNA"/>
</dbReference>
<keyword evidence="2" id="KW-0378">Hydrolase</keyword>
<dbReference type="Pfam" id="PF07683">
    <property type="entry name" value="CobW_C"/>
    <property type="match status" value="1"/>
</dbReference>
<dbReference type="InterPro" id="IPR036627">
    <property type="entry name" value="CobW-likC_sf"/>
</dbReference>
<dbReference type="SMART" id="SM00833">
    <property type="entry name" value="CobW_C"/>
    <property type="match status" value="1"/>
</dbReference>
<dbReference type="GO" id="GO:0016787">
    <property type="term" value="F:hydrolase activity"/>
    <property type="evidence" value="ECO:0007669"/>
    <property type="project" value="UniProtKB-KW"/>
</dbReference>
<organism evidence="8 9">
    <name type="scientific">Bacteroides uniformis</name>
    <dbReference type="NCBI Taxonomy" id="820"/>
    <lineage>
        <taxon>Bacteria</taxon>
        <taxon>Pseudomonadati</taxon>
        <taxon>Bacteroidota</taxon>
        <taxon>Bacteroidia</taxon>
        <taxon>Bacteroidales</taxon>
        <taxon>Bacteroidaceae</taxon>
        <taxon>Bacteroides</taxon>
    </lineage>
</organism>
<dbReference type="Gene3D" id="3.40.50.300">
    <property type="entry name" value="P-loop containing nucleotide triphosphate hydrolases"/>
    <property type="match status" value="1"/>
</dbReference>
<dbReference type="InterPro" id="IPR003495">
    <property type="entry name" value="CobW/HypB/UreG_nucleotide-bd"/>
</dbReference>
<evidence type="ECO:0000256" key="5">
    <source>
        <dbReference type="ARBA" id="ARBA00045658"/>
    </source>
</evidence>
<keyword evidence="1" id="KW-0547">Nucleotide-binding</keyword>
<keyword evidence="3" id="KW-0143">Chaperone</keyword>
<accession>A0A412XJV2</accession>
<dbReference type="PANTHER" id="PTHR13748:SF62">
    <property type="entry name" value="COBW DOMAIN-CONTAINING PROTEIN"/>
    <property type="match status" value="1"/>
</dbReference>
<dbReference type="GO" id="GO:0000166">
    <property type="term" value="F:nucleotide binding"/>
    <property type="evidence" value="ECO:0007669"/>
    <property type="project" value="UniProtKB-KW"/>
</dbReference>
<comment type="similarity">
    <text evidence="4">Belongs to the SIMIBI class G3E GTPase family. ZNG1 subfamily.</text>
</comment>
<dbReference type="InterPro" id="IPR011629">
    <property type="entry name" value="CobW-like_C"/>
</dbReference>
<evidence type="ECO:0000259" key="7">
    <source>
        <dbReference type="SMART" id="SM00833"/>
    </source>
</evidence>
<protein>
    <recommendedName>
        <fullName evidence="7">CobW C-terminal domain-containing protein</fullName>
    </recommendedName>
</protein>
<proteinExistence type="inferred from homology"/>
<evidence type="ECO:0000256" key="1">
    <source>
        <dbReference type="ARBA" id="ARBA00022741"/>
    </source>
</evidence>